<reference evidence="1 2" key="1">
    <citation type="submission" date="2016-10" db="EMBL/GenBank/DDBJ databases">
        <authorList>
            <person name="de Groot N.N."/>
        </authorList>
    </citation>
    <scope>NUCLEOTIDE SEQUENCE [LARGE SCALE GENOMIC DNA]</scope>
    <source>
        <strain evidence="1 2">DSM 16199</strain>
    </source>
</reference>
<dbReference type="OrthoDB" id="7401736at2"/>
<evidence type="ECO:0000313" key="1">
    <source>
        <dbReference type="EMBL" id="SFL55824.1"/>
    </source>
</evidence>
<dbReference type="RefSeq" id="WP_139222681.1">
    <property type="nucleotide sequence ID" value="NZ_FOTF01000028.1"/>
</dbReference>
<dbReference type="EMBL" id="FOTF01000028">
    <property type="protein sequence ID" value="SFL55824.1"/>
    <property type="molecule type" value="Genomic_DNA"/>
</dbReference>
<accession>A0A1I4INF4</accession>
<gene>
    <name evidence="1" type="ORF">SAMN04488004_1283</name>
</gene>
<sequence>MKTHAEPLKVGWIVDAPFGDFAFSEPSSLFRTRDKAASERAVQACPAVNDLEQRLFVVAAPFSFSLSVTKVGEDFDLYVESENTRADADLLTRYLSFMPQNLWRSPDRPVLQVLLPYVFICDEMCYLTQTPPYLDSVFNDWPGTIIAGRFPITNWPRILNWAFEWHDIARPITIKRGQPLCYFSFEGTDPSRRVKLIEAKATDELRAFRKGIEGMPKFTSGTFKVMDEASKRRPKTLLLEADRG</sequence>
<protein>
    <submittedName>
        <fullName evidence="1">Uncharacterized protein</fullName>
    </submittedName>
</protein>
<name>A0A1I4INF4_9RHOB</name>
<dbReference type="AlphaFoldDB" id="A0A1I4INF4"/>
<evidence type="ECO:0000313" key="2">
    <source>
        <dbReference type="Proteomes" id="UP000199550"/>
    </source>
</evidence>
<organism evidence="1 2">
    <name type="scientific">Loktanella salsilacus</name>
    <dbReference type="NCBI Taxonomy" id="195913"/>
    <lineage>
        <taxon>Bacteria</taxon>
        <taxon>Pseudomonadati</taxon>
        <taxon>Pseudomonadota</taxon>
        <taxon>Alphaproteobacteria</taxon>
        <taxon>Rhodobacterales</taxon>
        <taxon>Roseobacteraceae</taxon>
        <taxon>Loktanella</taxon>
    </lineage>
</organism>
<proteinExistence type="predicted"/>
<keyword evidence="2" id="KW-1185">Reference proteome</keyword>
<dbReference type="Proteomes" id="UP000199550">
    <property type="component" value="Unassembled WGS sequence"/>
</dbReference>